<evidence type="ECO:0000256" key="4">
    <source>
        <dbReference type="PROSITE-ProRule" id="PRU00134"/>
    </source>
</evidence>
<dbReference type="AlphaFoldDB" id="A0A8H6Y549"/>
<feature type="domain" description="MYND-type" evidence="5">
    <location>
        <begin position="13"/>
        <end position="52"/>
    </location>
</feature>
<evidence type="ECO:0000313" key="7">
    <source>
        <dbReference type="Proteomes" id="UP000620124"/>
    </source>
</evidence>
<evidence type="ECO:0000256" key="1">
    <source>
        <dbReference type="ARBA" id="ARBA00022723"/>
    </source>
</evidence>
<evidence type="ECO:0000259" key="5">
    <source>
        <dbReference type="PROSITE" id="PS50865"/>
    </source>
</evidence>
<dbReference type="SUPFAM" id="SSF144232">
    <property type="entry name" value="HIT/MYND zinc finger-like"/>
    <property type="match status" value="1"/>
</dbReference>
<keyword evidence="7" id="KW-1185">Reference proteome</keyword>
<sequence>MPSFMILPSKDRCYCCDGPGNPELRKCSRCQLARYCSSECQRLDWKKHKKMCKDHTQDLQAEGYEFETPMEKAVKMFRKWVEEWGRPLMVWGMFAADLANREPNFLVNYSFFVRLEKRPQTAKQPGNAKYQVLWAGMRADAEILCEFELFINSADHRAQTISDFRQLIHRPDVLRLIVSVPSHELFAFSRKFITAIFREDPELGQAAFSDPLSTNSRFLSTGLAQAWSTNFMEHVRDGNTSGYIAVLRDLQGMTKTMNDLD</sequence>
<dbReference type="InterPro" id="IPR002893">
    <property type="entry name" value="Znf_MYND"/>
</dbReference>
<evidence type="ECO:0000313" key="6">
    <source>
        <dbReference type="EMBL" id="KAF7352396.1"/>
    </source>
</evidence>
<dbReference type="PROSITE" id="PS01360">
    <property type="entry name" value="ZF_MYND_1"/>
    <property type="match status" value="1"/>
</dbReference>
<keyword evidence="1" id="KW-0479">Metal-binding</keyword>
<gene>
    <name evidence="6" type="ORF">MVEN_01203900</name>
</gene>
<protein>
    <submittedName>
        <fullName evidence="6">MYND-type domain-containing protein</fullName>
    </submittedName>
</protein>
<accession>A0A8H6Y549</accession>
<dbReference type="EMBL" id="JACAZI010000009">
    <property type="protein sequence ID" value="KAF7352396.1"/>
    <property type="molecule type" value="Genomic_DNA"/>
</dbReference>
<dbReference type="PROSITE" id="PS50865">
    <property type="entry name" value="ZF_MYND_2"/>
    <property type="match status" value="1"/>
</dbReference>
<dbReference type="OrthoDB" id="9922773at2759"/>
<comment type="caution">
    <text evidence="6">The sequence shown here is derived from an EMBL/GenBank/DDBJ whole genome shotgun (WGS) entry which is preliminary data.</text>
</comment>
<reference evidence="6" key="1">
    <citation type="submission" date="2020-05" db="EMBL/GenBank/DDBJ databases">
        <title>Mycena genomes resolve the evolution of fungal bioluminescence.</title>
        <authorList>
            <person name="Tsai I.J."/>
        </authorList>
    </citation>
    <scope>NUCLEOTIDE SEQUENCE</scope>
    <source>
        <strain evidence="6">CCC161011</strain>
    </source>
</reference>
<name>A0A8H6Y549_9AGAR</name>
<keyword evidence="3" id="KW-0862">Zinc</keyword>
<proteinExistence type="predicted"/>
<evidence type="ECO:0000256" key="3">
    <source>
        <dbReference type="ARBA" id="ARBA00022833"/>
    </source>
</evidence>
<organism evidence="6 7">
    <name type="scientific">Mycena venus</name>
    <dbReference type="NCBI Taxonomy" id="2733690"/>
    <lineage>
        <taxon>Eukaryota</taxon>
        <taxon>Fungi</taxon>
        <taxon>Dikarya</taxon>
        <taxon>Basidiomycota</taxon>
        <taxon>Agaricomycotina</taxon>
        <taxon>Agaricomycetes</taxon>
        <taxon>Agaricomycetidae</taxon>
        <taxon>Agaricales</taxon>
        <taxon>Marasmiineae</taxon>
        <taxon>Mycenaceae</taxon>
        <taxon>Mycena</taxon>
    </lineage>
</organism>
<keyword evidence="2 4" id="KW-0863">Zinc-finger</keyword>
<dbReference type="Pfam" id="PF01753">
    <property type="entry name" value="zf-MYND"/>
    <property type="match status" value="1"/>
</dbReference>
<dbReference type="GO" id="GO:0008270">
    <property type="term" value="F:zinc ion binding"/>
    <property type="evidence" value="ECO:0007669"/>
    <property type="project" value="UniProtKB-KW"/>
</dbReference>
<dbReference type="Gene3D" id="6.10.140.2220">
    <property type="match status" value="1"/>
</dbReference>
<dbReference type="Proteomes" id="UP000620124">
    <property type="component" value="Unassembled WGS sequence"/>
</dbReference>
<evidence type="ECO:0000256" key="2">
    <source>
        <dbReference type="ARBA" id="ARBA00022771"/>
    </source>
</evidence>